<sequence>MYLLALVHSLPFSSYDYGGIDRSTTIKRQSPSPVVVTGVQTGSGPNGSVPLRLEVRELERDSTTWTLYILGLDMLQYTNQTEMLSWYQITGIHGRPFTPFDNVQPVPGNEENGYCTHVSILFPPWHRPYLALYEQILYNLIQQIAQLYPAGPTRDKHTAAAADFRIPYWDWAAVPPAGQSVFPSSVGGSPYVVVDGPVGTQTIANPLWSYQFNPLNPNDLPDFPLNQYQQTMRYPTTKTASAQSQNNLVAQQLDNSAPSFRRRLYNLFTNYHSYEYFSNEAWFSSSNNPNGYDSIESLHDQIHGLTGSGGHLSYIDYSAFDPVFWLHHAMVDRCFAMWQVLNPGSYVVPRPATYSTFTTYAHQTQDTNTALTPFYKDTLGAFWTSTEVANTTTFGYAYPETVNSTTSQVIAAINKLYGSGAQSAFLPGTLKIRELDSTNSWGTTMEWIANIRVQKYALNAPFFVHIFLGTFNPDPASWSFEPNLAGSHFISVKGLSAIMDSPCRCNPDQMVSGTIPLTHALINDIGAGHLKSLDPKDVSPYLAQNLKYRVTLSDDTAIGNEDVPSLKISVVSVDVQIPASTTELPIWGDIKGHMDVSTG</sequence>
<dbReference type="Gene3D" id="1.10.1280.10">
    <property type="entry name" value="Di-copper center containing domain from catechol oxidase"/>
    <property type="match status" value="1"/>
</dbReference>
<reference evidence="7 8" key="1">
    <citation type="submission" date="2016-04" db="EMBL/GenBank/DDBJ databases">
        <title>A degradative enzymes factory behind the ericoid mycorrhizal symbiosis.</title>
        <authorList>
            <consortium name="DOE Joint Genome Institute"/>
            <person name="Martino E."/>
            <person name="Morin E."/>
            <person name="Grelet G."/>
            <person name="Kuo A."/>
            <person name="Kohler A."/>
            <person name="Daghino S."/>
            <person name="Barry K."/>
            <person name="Choi C."/>
            <person name="Cichocki N."/>
            <person name="Clum A."/>
            <person name="Copeland A."/>
            <person name="Hainaut M."/>
            <person name="Haridas S."/>
            <person name="Labutti K."/>
            <person name="Lindquist E."/>
            <person name="Lipzen A."/>
            <person name="Khouja H.-R."/>
            <person name="Murat C."/>
            <person name="Ohm R."/>
            <person name="Olson A."/>
            <person name="Spatafora J."/>
            <person name="Veneault-Fourrey C."/>
            <person name="Henrissat B."/>
            <person name="Grigoriev I."/>
            <person name="Martin F."/>
            <person name="Perotto S."/>
        </authorList>
    </citation>
    <scope>NUCLEOTIDE SEQUENCE [LARGE SCALE GENOMIC DNA]</scope>
    <source>
        <strain evidence="7 8">E</strain>
    </source>
</reference>
<dbReference type="InterPro" id="IPR008922">
    <property type="entry name" value="Di-copper_centre_dom_sf"/>
</dbReference>
<evidence type="ECO:0000259" key="6">
    <source>
        <dbReference type="PROSITE" id="PS00498"/>
    </source>
</evidence>
<name>A0A2J6TCP2_9HELO</name>
<gene>
    <name evidence="7" type="ORF">K444DRAFT_527963</name>
</gene>
<dbReference type="SUPFAM" id="SSF48056">
    <property type="entry name" value="Di-copper centre-containing domain"/>
    <property type="match status" value="1"/>
</dbReference>
<keyword evidence="3" id="KW-0560">Oxidoreductase</keyword>
<dbReference type="InParanoid" id="A0A2J6TCP2"/>
<evidence type="ECO:0000313" key="7">
    <source>
        <dbReference type="EMBL" id="PMD60786.1"/>
    </source>
</evidence>
<keyword evidence="8" id="KW-1185">Reference proteome</keyword>
<organism evidence="7 8">
    <name type="scientific">Hyaloscypha bicolor E</name>
    <dbReference type="NCBI Taxonomy" id="1095630"/>
    <lineage>
        <taxon>Eukaryota</taxon>
        <taxon>Fungi</taxon>
        <taxon>Dikarya</taxon>
        <taxon>Ascomycota</taxon>
        <taxon>Pezizomycotina</taxon>
        <taxon>Leotiomycetes</taxon>
        <taxon>Helotiales</taxon>
        <taxon>Hyaloscyphaceae</taxon>
        <taxon>Hyaloscypha</taxon>
        <taxon>Hyaloscypha bicolor</taxon>
    </lineage>
</organism>
<dbReference type="OrthoDB" id="6132182at2759"/>
<evidence type="ECO:0000256" key="1">
    <source>
        <dbReference type="ARBA" id="ARBA00001973"/>
    </source>
</evidence>
<evidence type="ECO:0000256" key="4">
    <source>
        <dbReference type="ARBA" id="ARBA00023033"/>
    </source>
</evidence>
<keyword evidence="2" id="KW-0479">Metal-binding</keyword>
<dbReference type="Pfam" id="PF00264">
    <property type="entry name" value="Tyrosinase"/>
    <property type="match status" value="1"/>
</dbReference>
<dbReference type="STRING" id="1095630.A0A2J6TCP2"/>
<evidence type="ECO:0000259" key="5">
    <source>
        <dbReference type="PROSITE" id="PS00497"/>
    </source>
</evidence>
<dbReference type="Gene3D" id="2.60.310.20">
    <property type="match status" value="1"/>
</dbReference>
<proteinExistence type="predicted"/>
<dbReference type="PANTHER" id="PTHR11474">
    <property type="entry name" value="TYROSINASE FAMILY MEMBER"/>
    <property type="match status" value="1"/>
</dbReference>
<evidence type="ECO:0000256" key="3">
    <source>
        <dbReference type="ARBA" id="ARBA00023002"/>
    </source>
</evidence>
<dbReference type="GeneID" id="36582754"/>
<dbReference type="AlphaFoldDB" id="A0A2J6TCP2"/>
<keyword evidence="4" id="KW-0503">Monooxygenase</keyword>
<feature type="domain" description="Tyrosinase copper-binding" evidence="5">
    <location>
        <begin position="117"/>
        <end position="134"/>
    </location>
</feature>
<dbReference type="InterPro" id="IPR002227">
    <property type="entry name" value="Tyrosinase_Cu-bd"/>
</dbReference>
<dbReference type="InterPro" id="IPR041640">
    <property type="entry name" value="Tyrosinase_C"/>
</dbReference>
<dbReference type="InterPro" id="IPR050316">
    <property type="entry name" value="Tyrosinase/Hemocyanin"/>
</dbReference>
<accession>A0A2J6TCP2</accession>
<dbReference type="EMBL" id="KZ613788">
    <property type="protein sequence ID" value="PMD60786.1"/>
    <property type="molecule type" value="Genomic_DNA"/>
</dbReference>
<feature type="domain" description="Tyrosinase copper-binding" evidence="6">
    <location>
        <begin position="321"/>
        <end position="332"/>
    </location>
</feature>
<comment type="cofactor">
    <cofactor evidence="1">
        <name>Cu(2+)</name>
        <dbReference type="ChEBI" id="CHEBI:29036"/>
    </cofactor>
</comment>
<dbReference type="PROSITE" id="PS00498">
    <property type="entry name" value="TYROSINASE_2"/>
    <property type="match status" value="1"/>
</dbReference>
<dbReference type="Pfam" id="PF18132">
    <property type="entry name" value="Tyrosinase_C"/>
    <property type="match status" value="1"/>
</dbReference>
<dbReference type="GO" id="GO:0046872">
    <property type="term" value="F:metal ion binding"/>
    <property type="evidence" value="ECO:0007669"/>
    <property type="project" value="UniProtKB-KW"/>
</dbReference>
<protein>
    <submittedName>
        <fullName evidence="7">Di-copper centre-containing protein</fullName>
    </submittedName>
</protein>
<dbReference type="PANTHER" id="PTHR11474:SF32">
    <property type="entry name" value="TYROSINASE"/>
    <property type="match status" value="1"/>
</dbReference>
<dbReference type="RefSeq" id="XP_024737690.1">
    <property type="nucleotide sequence ID" value="XM_024874674.1"/>
</dbReference>
<dbReference type="GO" id="GO:0004497">
    <property type="term" value="F:monooxygenase activity"/>
    <property type="evidence" value="ECO:0007669"/>
    <property type="project" value="UniProtKB-KW"/>
</dbReference>
<evidence type="ECO:0000313" key="8">
    <source>
        <dbReference type="Proteomes" id="UP000235371"/>
    </source>
</evidence>
<dbReference type="PROSITE" id="PS00497">
    <property type="entry name" value="TYROSINASE_1"/>
    <property type="match status" value="1"/>
</dbReference>
<evidence type="ECO:0000256" key="2">
    <source>
        <dbReference type="ARBA" id="ARBA00022723"/>
    </source>
</evidence>
<dbReference type="Proteomes" id="UP000235371">
    <property type="component" value="Unassembled WGS sequence"/>
</dbReference>
<dbReference type="PRINTS" id="PR00092">
    <property type="entry name" value="TYROSINASE"/>
</dbReference>